<accession>A0A7I4DDR6</accession>
<feature type="region of interest" description="Disordered" evidence="1">
    <location>
        <begin position="1"/>
        <end position="39"/>
    </location>
</feature>
<keyword evidence="3" id="KW-1185">Reference proteome</keyword>
<dbReference type="AlphaFoldDB" id="A0A7I4DDR6"/>
<gene>
    <name evidence="2" type="primary">LOC112279369</name>
</gene>
<dbReference type="PANTHER" id="PTHR33671">
    <property type="entry name" value="N-METHYLTRANSFERASE, PUTATIVE (DUF688)-RELATED"/>
    <property type="match status" value="1"/>
</dbReference>
<reference evidence="2 3" key="1">
    <citation type="journal article" date="2008" name="Science">
        <title>The Physcomitrella genome reveals evolutionary insights into the conquest of land by plants.</title>
        <authorList>
            <person name="Rensing S."/>
            <person name="Lang D."/>
            <person name="Zimmer A."/>
            <person name="Terry A."/>
            <person name="Salamov A."/>
            <person name="Shapiro H."/>
            <person name="Nishiyama T."/>
            <person name="Perroud P.-F."/>
            <person name="Lindquist E."/>
            <person name="Kamisugi Y."/>
            <person name="Tanahashi T."/>
            <person name="Sakakibara K."/>
            <person name="Fujita T."/>
            <person name="Oishi K."/>
            <person name="Shin-I T."/>
            <person name="Kuroki Y."/>
            <person name="Toyoda A."/>
            <person name="Suzuki Y."/>
            <person name="Hashimoto A."/>
            <person name="Yamaguchi K."/>
            <person name="Sugano A."/>
            <person name="Kohara Y."/>
            <person name="Fujiyama A."/>
            <person name="Anterola A."/>
            <person name="Aoki S."/>
            <person name="Ashton N."/>
            <person name="Barbazuk W.B."/>
            <person name="Barker E."/>
            <person name="Bennetzen J."/>
            <person name="Bezanilla M."/>
            <person name="Blankenship R."/>
            <person name="Cho S.H."/>
            <person name="Dutcher S."/>
            <person name="Estelle M."/>
            <person name="Fawcett J.A."/>
            <person name="Gundlach H."/>
            <person name="Hanada K."/>
            <person name="Heyl A."/>
            <person name="Hicks K.A."/>
            <person name="Hugh J."/>
            <person name="Lohr M."/>
            <person name="Mayer K."/>
            <person name="Melkozernov A."/>
            <person name="Murata T."/>
            <person name="Nelson D."/>
            <person name="Pils B."/>
            <person name="Prigge M."/>
            <person name="Reiss B."/>
            <person name="Renner T."/>
            <person name="Rombauts S."/>
            <person name="Rushton P."/>
            <person name="Sanderfoot A."/>
            <person name="Schween G."/>
            <person name="Shiu S.-H."/>
            <person name="Stueber K."/>
            <person name="Theodoulou F.L."/>
            <person name="Tu H."/>
            <person name="Van de Peer Y."/>
            <person name="Verrier P.J."/>
            <person name="Waters E."/>
            <person name="Wood A."/>
            <person name="Yang L."/>
            <person name="Cove D."/>
            <person name="Cuming A."/>
            <person name="Hasebe M."/>
            <person name="Lucas S."/>
            <person name="Mishler D.B."/>
            <person name="Reski R."/>
            <person name="Grigoriev I."/>
            <person name="Quatrano R.S."/>
            <person name="Boore J.L."/>
        </authorList>
    </citation>
    <scope>NUCLEOTIDE SEQUENCE [LARGE SCALE GENOMIC DNA]</scope>
    <source>
        <strain evidence="2 3">cv. Gransden 2004</strain>
    </source>
</reference>
<dbReference type="Pfam" id="PF05097">
    <property type="entry name" value="DUF688"/>
    <property type="match status" value="1"/>
</dbReference>
<feature type="compositionally biased region" description="Low complexity" evidence="1">
    <location>
        <begin position="294"/>
        <end position="309"/>
    </location>
</feature>
<reference evidence="2" key="3">
    <citation type="submission" date="2020-12" db="UniProtKB">
        <authorList>
            <consortium name="EnsemblPlants"/>
        </authorList>
    </citation>
    <scope>IDENTIFICATION</scope>
</reference>
<dbReference type="EMBL" id="ABEU02000003">
    <property type="status" value="NOT_ANNOTATED_CDS"/>
    <property type="molecule type" value="Genomic_DNA"/>
</dbReference>
<dbReference type="KEGG" id="ppp:112279369"/>
<feature type="compositionally biased region" description="Low complexity" evidence="1">
    <location>
        <begin position="67"/>
        <end position="76"/>
    </location>
</feature>
<reference evidence="2 3" key="2">
    <citation type="journal article" date="2018" name="Plant J.">
        <title>The Physcomitrella patens chromosome-scale assembly reveals moss genome structure and evolution.</title>
        <authorList>
            <person name="Lang D."/>
            <person name="Ullrich K.K."/>
            <person name="Murat F."/>
            <person name="Fuchs J."/>
            <person name="Jenkins J."/>
            <person name="Haas F.B."/>
            <person name="Piednoel M."/>
            <person name="Gundlach H."/>
            <person name="Van Bel M."/>
            <person name="Meyberg R."/>
            <person name="Vives C."/>
            <person name="Morata J."/>
            <person name="Symeonidi A."/>
            <person name="Hiss M."/>
            <person name="Muchero W."/>
            <person name="Kamisugi Y."/>
            <person name="Saleh O."/>
            <person name="Blanc G."/>
            <person name="Decker E.L."/>
            <person name="van Gessel N."/>
            <person name="Grimwood J."/>
            <person name="Hayes R.D."/>
            <person name="Graham S.W."/>
            <person name="Gunter L.E."/>
            <person name="McDaniel S.F."/>
            <person name="Hoernstein S.N.W."/>
            <person name="Larsson A."/>
            <person name="Li F.W."/>
            <person name="Perroud P.F."/>
            <person name="Phillips J."/>
            <person name="Ranjan P."/>
            <person name="Rokshar D.S."/>
            <person name="Rothfels C.J."/>
            <person name="Schneider L."/>
            <person name="Shu S."/>
            <person name="Stevenson D.W."/>
            <person name="Thummler F."/>
            <person name="Tillich M."/>
            <person name="Villarreal Aguilar J.C."/>
            <person name="Widiez T."/>
            <person name="Wong G.K."/>
            <person name="Wymore A."/>
            <person name="Zhang Y."/>
            <person name="Zimmer A.D."/>
            <person name="Quatrano R.S."/>
            <person name="Mayer K.F.X."/>
            <person name="Goodstein D."/>
            <person name="Casacuberta J.M."/>
            <person name="Vandepoele K."/>
            <person name="Reski R."/>
            <person name="Cuming A.C."/>
            <person name="Tuskan G.A."/>
            <person name="Maumus F."/>
            <person name="Salse J."/>
            <person name="Schmutz J."/>
            <person name="Rensing S.A."/>
        </authorList>
    </citation>
    <scope>NUCLEOTIDE SEQUENCE [LARGE SCALE GENOMIC DNA]</scope>
    <source>
        <strain evidence="2 3">cv. Gransden 2004</strain>
    </source>
</reference>
<sequence length="394" mass="43924">MASACSGARDIFTSRPSNTSYDADHEAASPAPLSNVQRHRNVDARDYMLKRFLPAAQAVAATGAKPSASISSLPSSECRPLPNSTSTVTAKPVSTMSETSRNKKKLSHGVQQDLRGDDAEDENVEMRACGFPLHLGRWTLQHFRYSFWTSRSNSRSPCQATKMDYTKQGNESDNSEDVFWSDEEKFEDAFRLSKLEIRETERESASSVLRKGQLAAEMVPPPIRLHSMETVHTPDHRGFLGLPKASQLTSGEMERARQVDRLGARLTRMLSKTNYMESRNARVHEHDEHETESSGKGPSASTSSSSAEAPRTKWVDAVAFLRPPPSPKMPSESWLSNTLPPERLLQVKRFSRKPLGSFIPIKPPLKATSEQPLCEDATLRLRNSCSLKEHFQGR</sequence>
<feature type="region of interest" description="Disordered" evidence="1">
    <location>
        <begin position="64"/>
        <end position="119"/>
    </location>
</feature>
<evidence type="ECO:0000313" key="2">
    <source>
        <dbReference type="EnsemblPlants" id="Pp3c3_28480V3.3"/>
    </source>
</evidence>
<dbReference type="InParanoid" id="A0A7I4DDR6"/>
<dbReference type="Gramene" id="Pp3c3_28480V3.3">
    <property type="protein sequence ID" value="Pp3c3_28480V3.3"/>
    <property type="gene ID" value="Pp3c3_28480"/>
</dbReference>
<dbReference type="EnsemblPlants" id="Pp3c3_28480V3.3">
    <property type="protein sequence ID" value="Pp3c3_28480V3.3"/>
    <property type="gene ID" value="Pp3c3_28480"/>
</dbReference>
<evidence type="ECO:0000256" key="1">
    <source>
        <dbReference type="SAM" id="MobiDB-lite"/>
    </source>
</evidence>
<evidence type="ECO:0000313" key="3">
    <source>
        <dbReference type="Proteomes" id="UP000006727"/>
    </source>
</evidence>
<dbReference type="PANTHER" id="PTHR33671:SF2">
    <property type="entry name" value="N-METHYLTRANSFERASE, PUTATIVE (DUF688)-RELATED"/>
    <property type="match status" value="1"/>
</dbReference>
<organism evidence="2 3">
    <name type="scientific">Physcomitrium patens</name>
    <name type="common">Spreading-leaved earth moss</name>
    <name type="synonym">Physcomitrella patens</name>
    <dbReference type="NCBI Taxonomy" id="3218"/>
    <lineage>
        <taxon>Eukaryota</taxon>
        <taxon>Viridiplantae</taxon>
        <taxon>Streptophyta</taxon>
        <taxon>Embryophyta</taxon>
        <taxon>Bryophyta</taxon>
        <taxon>Bryophytina</taxon>
        <taxon>Bryopsida</taxon>
        <taxon>Funariidae</taxon>
        <taxon>Funariales</taxon>
        <taxon>Funariaceae</taxon>
        <taxon>Physcomitrium</taxon>
    </lineage>
</organism>
<dbReference type="Proteomes" id="UP000006727">
    <property type="component" value="Chromosome 3"/>
</dbReference>
<feature type="region of interest" description="Disordered" evidence="1">
    <location>
        <begin position="151"/>
        <end position="176"/>
    </location>
</feature>
<proteinExistence type="predicted"/>
<dbReference type="GeneID" id="112279369"/>
<feature type="compositionally biased region" description="Polar residues" evidence="1">
    <location>
        <begin position="82"/>
        <end position="99"/>
    </location>
</feature>
<dbReference type="InterPro" id="IPR007789">
    <property type="entry name" value="DUF688"/>
</dbReference>
<feature type="compositionally biased region" description="Basic and acidic residues" evidence="1">
    <location>
        <begin position="279"/>
        <end position="293"/>
    </location>
</feature>
<dbReference type="RefSeq" id="XP_024369519.1">
    <property type="nucleotide sequence ID" value="XM_024513751.2"/>
</dbReference>
<protein>
    <submittedName>
        <fullName evidence="2">Uncharacterized protein</fullName>
    </submittedName>
</protein>
<feature type="region of interest" description="Disordered" evidence="1">
    <location>
        <begin position="273"/>
        <end position="311"/>
    </location>
</feature>
<name>A0A7I4DDR6_PHYPA</name>